<name>A0A1M7GAH1_9FIRM</name>
<comment type="similarity">
    <text evidence="1">Belongs to the flavoredoxin family.</text>
</comment>
<dbReference type="GO" id="GO:0016646">
    <property type="term" value="F:oxidoreductase activity, acting on the CH-NH group of donors, NAD or NADP as acceptor"/>
    <property type="evidence" value="ECO:0007669"/>
    <property type="project" value="UniProtKB-ARBA"/>
</dbReference>
<evidence type="ECO:0000259" key="2">
    <source>
        <dbReference type="Pfam" id="PF01613"/>
    </source>
</evidence>
<dbReference type="AlphaFoldDB" id="A0A1M7GAH1"/>
<feature type="domain" description="Flavin reductase like" evidence="2">
    <location>
        <begin position="25"/>
        <end position="166"/>
    </location>
</feature>
<dbReference type="EMBL" id="FRCP01000006">
    <property type="protein sequence ID" value="SHM13176.1"/>
    <property type="molecule type" value="Genomic_DNA"/>
</dbReference>
<protein>
    <submittedName>
        <fullName evidence="3">NADH-FMN oxidoreductase RutF, flavin reductase (DIM6/NTAB) family</fullName>
    </submittedName>
</protein>
<keyword evidence="4" id="KW-1185">Reference proteome</keyword>
<dbReference type="OrthoDB" id="9791490at2"/>
<dbReference type="GO" id="GO:0010181">
    <property type="term" value="F:FMN binding"/>
    <property type="evidence" value="ECO:0007669"/>
    <property type="project" value="InterPro"/>
</dbReference>
<dbReference type="PANTHER" id="PTHR43567">
    <property type="entry name" value="FLAVOREDOXIN-RELATED-RELATED"/>
    <property type="match status" value="1"/>
</dbReference>
<gene>
    <name evidence="3" type="ORF">SAMN02746066_00938</name>
</gene>
<dbReference type="SUPFAM" id="SSF50475">
    <property type="entry name" value="FMN-binding split barrel"/>
    <property type="match status" value="1"/>
</dbReference>
<dbReference type="STRING" id="1120996.SAMN02746066_00938"/>
<evidence type="ECO:0000313" key="4">
    <source>
        <dbReference type="Proteomes" id="UP000184038"/>
    </source>
</evidence>
<dbReference type="RefSeq" id="WP_073283609.1">
    <property type="nucleotide sequence ID" value="NZ_FRCP01000006.1"/>
</dbReference>
<evidence type="ECO:0000313" key="3">
    <source>
        <dbReference type="EMBL" id="SHM13176.1"/>
    </source>
</evidence>
<sequence length="169" mass="19621">MSEFKAIKPTELDENVCKLIGKDWMLVTAKKDNQINTMTASWGGLGVMWGRDVAFTVIRPQRFTKKFIDGSTHFSLSFYDNKYRDTLSYLGKVSGRDEDKIIKSGLTVAEELDTPYFEEAKLVLICKKMFVQPLNENSFLDTSLIEKWYPNRDYHELYIAEIEKVLIKK</sequence>
<dbReference type="Proteomes" id="UP000184038">
    <property type="component" value="Unassembled WGS sequence"/>
</dbReference>
<dbReference type="Gene3D" id="2.30.110.10">
    <property type="entry name" value="Electron Transport, Fmn-binding Protein, Chain A"/>
    <property type="match status" value="1"/>
</dbReference>
<dbReference type="PANTHER" id="PTHR43567:SF5">
    <property type="entry name" value="HYPOTHETICAL CYTOSOLIC PROTEIN"/>
    <property type="match status" value="1"/>
</dbReference>
<organism evidence="3 4">
    <name type="scientific">Anaerosporobacter mobilis DSM 15930</name>
    <dbReference type="NCBI Taxonomy" id="1120996"/>
    <lineage>
        <taxon>Bacteria</taxon>
        <taxon>Bacillati</taxon>
        <taxon>Bacillota</taxon>
        <taxon>Clostridia</taxon>
        <taxon>Lachnospirales</taxon>
        <taxon>Lachnospiraceae</taxon>
        <taxon>Anaerosporobacter</taxon>
    </lineage>
</organism>
<dbReference type="InterPro" id="IPR002563">
    <property type="entry name" value="Flavin_Rdtase-like_dom"/>
</dbReference>
<reference evidence="3 4" key="1">
    <citation type="submission" date="2016-11" db="EMBL/GenBank/DDBJ databases">
        <authorList>
            <person name="Jaros S."/>
            <person name="Januszkiewicz K."/>
            <person name="Wedrychowicz H."/>
        </authorList>
    </citation>
    <scope>NUCLEOTIDE SEQUENCE [LARGE SCALE GENOMIC DNA]</scope>
    <source>
        <strain evidence="3 4">DSM 15930</strain>
    </source>
</reference>
<dbReference type="InterPro" id="IPR012349">
    <property type="entry name" value="Split_barrel_FMN-bd"/>
</dbReference>
<proteinExistence type="inferred from homology"/>
<evidence type="ECO:0000256" key="1">
    <source>
        <dbReference type="ARBA" id="ARBA00038054"/>
    </source>
</evidence>
<accession>A0A1M7GAH1</accession>
<dbReference type="Pfam" id="PF01613">
    <property type="entry name" value="Flavin_Reduct"/>
    <property type="match status" value="1"/>
</dbReference>
<dbReference type="InterPro" id="IPR052174">
    <property type="entry name" value="Flavoredoxin"/>
</dbReference>